<proteinExistence type="predicted"/>
<name>A0A451BQB7_9GAMM</name>
<accession>A0A451BQB7</accession>
<evidence type="ECO:0000313" key="1">
    <source>
        <dbReference type="EMBL" id="VFK80427.1"/>
    </source>
</evidence>
<dbReference type="AlphaFoldDB" id="A0A451BQB7"/>
<sequence length="87" mass="9354">MVGNQQKVIIHGIIDNHGESIVTKNPEILGGTPVFTGIRVPIGVLFENLADGHDLKDILNGYPTLEREQAIEALRAAQSLLESQPAA</sequence>
<dbReference type="Gene3D" id="1.10.10.10">
    <property type="entry name" value="Winged helix-like DNA-binding domain superfamily/Winged helix DNA-binding domain"/>
    <property type="match status" value="1"/>
</dbReference>
<gene>
    <name evidence="1" type="ORF">BECKSD772D_GA0070982_11139</name>
</gene>
<dbReference type="InterPro" id="IPR007367">
    <property type="entry name" value="DUF433"/>
</dbReference>
<dbReference type="Pfam" id="PF04255">
    <property type="entry name" value="DUF433"/>
    <property type="match status" value="1"/>
</dbReference>
<dbReference type="EMBL" id="CAADHB010000113">
    <property type="protein sequence ID" value="VFK80427.1"/>
    <property type="molecule type" value="Genomic_DNA"/>
</dbReference>
<dbReference type="InterPro" id="IPR009057">
    <property type="entry name" value="Homeodomain-like_sf"/>
</dbReference>
<protein>
    <submittedName>
        <fullName evidence="1">Uncharacterized conserved protein, DUF433 family</fullName>
    </submittedName>
</protein>
<dbReference type="SUPFAM" id="SSF46689">
    <property type="entry name" value="Homeodomain-like"/>
    <property type="match status" value="1"/>
</dbReference>
<organism evidence="1">
    <name type="scientific">Candidatus Kentrum sp. SD</name>
    <dbReference type="NCBI Taxonomy" id="2126332"/>
    <lineage>
        <taxon>Bacteria</taxon>
        <taxon>Pseudomonadati</taxon>
        <taxon>Pseudomonadota</taxon>
        <taxon>Gammaproteobacteria</taxon>
        <taxon>Candidatus Kentrum</taxon>
    </lineage>
</organism>
<reference evidence="1" key="1">
    <citation type="submission" date="2019-02" db="EMBL/GenBank/DDBJ databases">
        <authorList>
            <person name="Gruber-Vodicka R. H."/>
            <person name="Seah K. B. B."/>
        </authorList>
    </citation>
    <scope>NUCLEOTIDE SEQUENCE</scope>
    <source>
        <strain evidence="1">BECK_S127</strain>
    </source>
</reference>
<dbReference type="InterPro" id="IPR036388">
    <property type="entry name" value="WH-like_DNA-bd_sf"/>
</dbReference>